<dbReference type="PANTHER" id="PTHR12526:SF590">
    <property type="entry name" value="ALPHA-MALTOSE-1-PHOSPHATE SYNTHASE"/>
    <property type="match status" value="1"/>
</dbReference>
<dbReference type="Pfam" id="PF13692">
    <property type="entry name" value="Glyco_trans_1_4"/>
    <property type="match status" value="1"/>
</dbReference>
<dbReference type="Proteomes" id="UP000321832">
    <property type="component" value="Unassembled WGS sequence"/>
</dbReference>
<keyword evidence="2" id="KW-0808">Transferase</keyword>
<keyword evidence="3" id="KW-1185">Reference proteome</keyword>
<dbReference type="PANTHER" id="PTHR12526">
    <property type="entry name" value="GLYCOSYLTRANSFERASE"/>
    <property type="match status" value="1"/>
</dbReference>
<sequence>MPPRGRGISSRGSCHTQPHPESSPMTLHSSPLGTDDAMVHPDAARAASAVGSLRLLSTLPFNKVEFWRRSVTSVEASARSSSSLLGRAWRRIGVPDASVITRLWRLAPRADAVLLNGGERADLIYLALAGLTPWIRAPHVIVDAHWQPGESRALRAMQRLILRLGRRLLADVQIHSPEEISLYERNFGIPRQLLKPLPWSTSLQGYRVARKAAQGDAVVTGGHSYRDYPTLLAAAAGQPWKLRIGLPASPVTARVREVAAGLPNVEVVSDWTFEQYWQEVADSRAFAMPIVAGLQRCTADQTILNAMALGTIVVATDALSSRLYIRHGQTGFLVPEGDPKAWRDALAHVHALPAADAQRIRDAARREATTTFSEEERLLKTLERAALAVRERSTSHRPGGQPEWLAGRLSALRRSFARLAGIGGVGALGASLLLE</sequence>
<evidence type="ECO:0000256" key="1">
    <source>
        <dbReference type="SAM" id="MobiDB-lite"/>
    </source>
</evidence>
<dbReference type="EMBL" id="VOPW01000001">
    <property type="protein sequence ID" value="TXC65158.1"/>
    <property type="molecule type" value="Genomic_DNA"/>
</dbReference>
<organism evidence="2 3">
    <name type="scientific">Piscinibacter aquaticus</name>
    <dbReference type="NCBI Taxonomy" id="392597"/>
    <lineage>
        <taxon>Bacteria</taxon>
        <taxon>Pseudomonadati</taxon>
        <taxon>Pseudomonadota</taxon>
        <taxon>Betaproteobacteria</taxon>
        <taxon>Burkholderiales</taxon>
        <taxon>Sphaerotilaceae</taxon>
        <taxon>Piscinibacter</taxon>
    </lineage>
</organism>
<dbReference type="Gene3D" id="3.40.50.2000">
    <property type="entry name" value="Glycogen Phosphorylase B"/>
    <property type="match status" value="1"/>
</dbReference>
<comment type="caution">
    <text evidence="2">The sequence shown here is derived from an EMBL/GenBank/DDBJ whole genome shotgun (WGS) entry which is preliminary data.</text>
</comment>
<feature type="region of interest" description="Disordered" evidence="1">
    <location>
        <begin position="1"/>
        <end position="38"/>
    </location>
</feature>
<reference evidence="2 3" key="1">
    <citation type="submission" date="2019-08" db="EMBL/GenBank/DDBJ databases">
        <authorList>
            <person name="Khan S.A."/>
            <person name="Jeon C.O."/>
            <person name="Jeong S.E."/>
        </authorList>
    </citation>
    <scope>NUCLEOTIDE SEQUENCE [LARGE SCALE GENOMIC DNA]</scope>
    <source>
        <strain evidence="3">IMCC1728</strain>
    </source>
</reference>
<evidence type="ECO:0000313" key="3">
    <source>
        <dbReference type="Proteomes" id="UP000321832"/>
    </source>
</evidence>
<evidence type="ECO:0000313" key="2">
    <source>
        <dbReference type="EMBL" id="TXC65158.1"/>
    </source>
</evidence>
<protein>
    <submittedName>
        <fullName evidence="2">Glycosyltransferase</fullName>
    </submittedName>
</protein>
<dbReference type="SUPFAM" id="SSF53756">
    <property type="entry name" value="UDP-Glycosyltransferase/glycogen phosphorylase"/>
    <property type="match status" value="1"/>
</dbReference>
<dbReference type="GO" id="GO:0016757">
    <property type="term" value="F:glycosyltransferase activity"/>
    <property type="evidence" value="ECO:0007669"/>
    <property type="project" value="TreeGrafter"/>
</dbReference>
<dbReference type="AlphaFoldDB" id="A0A5C6U028"/>
<proteinExistence type="predicted"/>
<feature type="compositionally biased region" description="Polar residues" evidence="1">
    <location>
        <begin position="10"/>
        <end position="32"/>
    </location>
</feature>
<gene>
    <name evidence="2" type="ORF">FSC37_00430</name>
</gene>
<name>A0A5C6U028_9BURK</name>
<accession>A0A5C6U028</accession>